<comment type="caution">
    <text evidence="2">The sequence shown here is derived from an EMBL/GenBank/DDBJ whole genome shotgun (WGS) entry which is preliminary data.</text>
</comment>
<dbReference type="InterPro" id="IPR000073">
    <property type="entry name" value="AB_hydrolase_1"/>
</dbReference>
<feature type="domain" description="AB hydrolase-1" evidence="1">
    <location>
        <begin position="30"/>
        <end position="273"/>
    </location>
</feature>
<sequence>MTALPQGVETDHIEFPAGKIRFHRAGGSGPAIVLLHGGGVDNGMLSWRHTVPVLAVDHTVFVPDLPGQGGSRPWHGRADQRTCEEALRWLLDAWRVPDATVVGMSMGGSIATGFALRHPQRVRGLVLAAPTGMQARLDRHLLTYLLVKLRFPGMLWARAMGMSSALTRWVMTRSTFTGSQPAADLESILDEVRAEVRSRGTVFSDWQHGAIDRRSMRINHLPHLDRIRCPTMVIHGEKDGIVPMPASQEAARAIPGAMFRWIADAGHWPSREKPNEFNALLREFVNAHP</sequence>
<gene>
    <name evidence="2" type="ORF">GCM10009533_55060</name>
</gene>
<proteinExistence type="predicted"/>
<dbReference type="InterPro" id="IPR029058">
    <property type="entry name" value="AB_hydrolase_fold"/>
</dbReference>
<dbReference type="InterPro" id="IPR000639">
    <property type="entry name" value="Epox_hydrolase-like"/>
</dbReference>
<dbReference type="Gene3D" id="3.40.50.1820">
    <property type="entry name" value="alpha/beta hydrolase"/>
    <property type="match status" value="1"/>
</dbReference>
<dbReference type="PANTHER" id="PTHR43689:SF8">
    <property type="entry name" value="ALPHA_BETA-HYDROLASES SUPERFAMILY PROTEIN"/>
    <property type="match status" value="1"/>
</dbReference>
<protein>
    <submittedName>
        <fullName evidence="2">Alpha/beta hydrolase</fullName>
    </submittedName>
</protein>
<dbReference type="SUPFAM" id="SSF53474">
    <property type="entry name" value="alpha/beta-Hydrolases"/>
    <property type="match status" value="1"/>
</dbReference>
<organism evidence="2 3">
    <name type="scientific">Saccharopolyspora erythraea</name>
    <name type="common">Streptomyces erythraeus</name>
    <dbReference type="NCBI Taxonomy" id="1836"/>
    <lineage>
        <taxon>Bacteria</taxon>
        <taxon>Bacillati</taxon>
        <taxon>Actinomycetota</taxon>
        <taxon>Actinomycetes</taxon>
        <taxon>Pseudonocardiales</taxon>
        <taxon>Pseudonocardiaceae</taxon>
        <taxon>Saccharopolyspora</taxon>
    </lineage>
</organism>
<name>A0ABP3NPA1_SACER</name>
<dbReference type="Pfam" id="PF00561">
    <property type="entry name" value="Abhydrolase_1"/>
    <property type="match status" value="1"/>
</dbReference>
<dbReference type="PRINTS" id="PR00111">
    <property type="entry name" value="ABHYDROLASE"/>
</dbReference>
<dbReference type="GO" id="GO:0016787">
    <property type="term" value="F:hydrolase activity"/>
    <property type="evidence" value="ECO:0007669"/>
    <property type="project" value="UniProtKB-KW"/>
</dbReference>
<reference evidence="3" key="1">
    <citation type="journal article" date="2019" name="Int. J. Syst. Evol. Microbiol.">
        <title>The Global Catalogue of Microorganisms (GCM) 10K type strain sequencing project: providing services to taxonomists for standard genome sequencing and annotation.</title>
        <authorList>
            <consortium name="The Broad Institute Genomics Platform"/>
            <consortium name="The Broad Institute Genome Sequencing Center for Infectious Disease"/>
            <person name="Wu L."/>
            <person name="Ma J."/>
        </authorList>
    </citation>
    <scope>NUCLEOTIDE SEQUENCE [LARGE SCALE GENOMIC DNA]</scope>
    <source>
        <strain evidence="3">JCM 10303</strain>
    </source>
</reference>
<evidence type="ECO:0000313" key="2">
    <source>
        <dbReference type="EMBL" id="GAA0549453.1"/>
    </source>
</evidence>
<evidence type="ECO:0000313" key="3">
    <source>
        <dbReference type="Proteomes" id="UP001500729"/>
    </source>
</evidence>
<dbReference type="PRINTS" id="PR00412">
    <property type="entry name" value="EPOXHYDRLASE"/>
</dbReference>
<dbReference type="PANTHER" id="PTHR43689">
    <property type="entry name" value="HYDROLASE"/>
    <property type="match status" value="1"/>
</dbReference>
<keyword evidence="2" id="KW-0378">Hydrolase</keyword>
<accession>A0ABP3NPA1</accession>
<evidence type="ECO:0000259" key="1">
    <source>
        <dbReference type="Pfam" id="PF00561"/>
    </source>
</evidence>
<dbReference type="RefSeq" id="WP_009948466.1">
    <property type="nucleotide sequence ID" value="NZ_BAAAGS010000048.1"/>
</dbReference>
<keyword evidence="3" id="KW-1185">Reference proteome</keyword>
<dbReference type="EMBL" id="BAAAGS010000048">
    <property type="protein sequence ID" value="GAA0549453.1"/>
    <property type="molecule type" value="Genomic_DNA"/>
</dbReference>
<dbReference type="Proteomes" id="UP001500729">
    <property type="component" value="Unassembled WGS sequence"/>
</dbReference>